<evidence type="ECO:0000313" key="4">
    <source>
        <dbReference type="Proteomes" id="UP001148838"/>
    </source>
</evidence>
<accession>A0ABQ8U1I1</accession>
<dbReference type="EMBL" id="JAJSOF020000001">
    <property type="protein sequence ID" value="KAJ4451831.1"/>
    <property type="molecule type" value="Genomic_DNA"/>
</dbReference>
<dbReference type="InterPro" id="IPR036397">
    <property type="entry name" value="RNaseH_sf"/>
</dbReference>
<keyword evidence="4" id="KW-1185">Reference proteome</keyword>
<proteinExistence type="predicted"/>
<feature type="domain" description="Transposase Tc1-like" evidence="2">
    <location>
        <begin position="52"/>
        <end position="124"/>
    </location>
</feature>
<organism evidence="3 4">
    <name type="scientific">Periplaneta americana</name>
    <name type="common">American cockroach</name>
    <name type="synonym">Blatta americana</name>
    <dbReference type="NCBI Taxonomy" id="6978"/>
    <lineage>
        <taxon>Eukaryota</taxon>
        <taxon>Metazoa</taxon>
        <taxon>Ecdysozoa</taxon>
        <taxon>Arthropoda</taxon>
        <taxon>Hexapoda</taxon>
        <taxon>Insecta</taxon>
        <taxon>Pterygota</taxon>
        <taxon>Neoptera</taxon>
        <taxon>Polyneoptera</taxon>
        <taxon>Dictyoptera</taxon>
        <taxon>Blattodea</taxon>
        <taxon>Blattoidea</taxon>
        <taxon>Blattidae</taxon>
        <taxon>Blattinae</taxon>
        <taxon>Periplaneta</taxon>
    </lineage>
</organism>
<evidence type="ECO:0000256" key="1">
    <source>
        <dbReference type="ARBA" id="ARBA00004123"/>
    </source>
</evidence>
<evidence type="ECO:0000259" key="2">
    <source>
        <dbReference type="Pfam" id="PF01498"/>
    </source>
</evidence>
<dbReference type="SUPFAM" id="SSF46689">
    <property type="entry name" value="Homeodomain-like"/>
    <property type="match status" value="1"/>
</dbReference>
<name>A0ABQ8U1I1_PERAM</name>
<reference evidence="3 4" key="1">
    <citation type="journal article" date="2022" name="Allergy">
        <title>Genome assembly and annotation of Periplaneta americana reveal a comprehensive cockroach allergen profile.</title>
        <authorList>
            <person name="Wang L."/>
            <person name="Xiong Q."/>
            <person name="Saelim N."/>
            <person name="Wang L."/>
            <person name="Nong W."/>
            <person name="Wan A.T."/>
            <person name="Shi M."/>
            <person name="Liu X."/>
            <person name="Cao Q."/>
            <person name="Hui J.H.L."/>
            <person name="Sookrung N."/>
            <person name="Leung T.F."/>
            <person name="Tungtrongchitr A."/>
            <person name="Tsui S.K.W."/>
        </authorList>
    </citation>
    <scope>NUCLEOTIDE SEQUENCE [LARGE SCALE GENOMIC DNA]</scope>
    <source>
        <strain evidence="3">PWHHKU_190912</strain>
    </source>
</reference>
<comment type="subcellular location">
    <subcellularLocation>
        <location evidence="1">Nucleus</location>
    </subcellularLocation>
</comment>
<comment type="caution">
    <text evidence="3">The sequence shown here is derived from an EMBL/GenBank/DDBJ whole genome shotgun (WGS) entry which is preliminary data.</text>
</comment>
<dbReference type="Pfam" id="PF01498">
    <property type="entry name" value="HTH_Tnp_Tc3_2"/>
    <property type="match status" value="1"/>
</dbReference>
<gene>
    <name evidence="3" type="ORF">ANN_03309</name>
</gene>
<dbReference type="InterPro" id="IPR002492">
    <property type="entry name" value="Transposase_Tc1-like"/>
</dbReference>
<evidence type="ECO:0000313" key="3">
    <source>
        <dbReference type="EMBL" id="KAJ4451831.1"/>
    </source>
</evidence>
<sequence length="154" mass="18698">MIQEEHSQRYVARQLGISQNAVSKLWKWYSERHTTTRKPGSGHRRKTIPAEDRYLRLLATRNCKRTAREFQEDFQNATGQRVSDQTIQNRLNENNLRCRRSKEVPRLTRRHKQLRLRFAEEHRNWQLRHWRRVTFCDETKVPPFGNDACVSVWR</sequence>
<dbReference type="Gene3D" id="3.30.420.10">
    <property type="entry name" value="Ribonuclease H-like superfamily/Ribonuclease H"/>
    <property type="match status" value="1"/>
</dbReference>
<dbReference type="Proteomes" id="UP001148838">
    <property type="component" value="Unassembled WGS sequence"/>
</dbReference>
<protein>
    <recommendedName>
        <fullName evidence="2">Transposase Tc1-like domain-containing protein</fullName>
    </recommendedName>
</protein>
<dbReference type="InterPro" id="IPR009057">
    <property type="entry name" value="Homeodomain-like_sf"/>
</dbReference>